<keyword evidence="21" id="KW-1185">Reference proteome</keyword>
<dbReference type="SUPFAM" id="SSF47807">
    <property type="entry name" value="5' to 3' exonuclease, C-terminal subdomain"/>
    <property type="match status" value="1"/>
</dbReference>
<organism evidence="20 21">
    <name type="scientific">Effusibacillus dendaii</name>
    <dbReference type="NCBI Taxonomy" id="2743772"/>
    <lineage>
        <taxon>Bacteria</taxon>
        <taxon>Bacillati</taxon>
        <taxon>Bacillota</taxon>
        <taxon>Bacilli</taxon>
        <taxon>Bacillales</taxon>
        <taxon>Alicyclobacillaceae</taxon>
        <taxon>Effusibacillus</taxon>
    </lineage>
</organism>
<dbReference type="SMART" id="SM00279">
    <property type="entry name" value="HhH2"/>
    <property type="match status" value="1"/>
</dbReference>
<keyword evidence="5 17" id="KW-0808">Transferase</keyword>
<keyword evidence="9 17" id="KW-0227">DNA damage</keyword>
<dbReference type="FunFam" id="3.40.50.1010:FF:000001">
    <property type="entry name" value="DNA polymerase I"/>
    <property type="match status" value="1"/>
</dbReference>
<dbReference type="EMBL" id="AP023366">
    <property type="protein sequence ID" value="BCJ88032.1"/>
    <property type="molecule type" value="Genomic_DNA"/>
</dbReference>
<dbReference type="PRINTS" id="PR00868">
    <property type="entry name" value="DNAPOLI"/>
</dbReference>
<keyword evidence="10 17" id="KW-0378">Hydrolase</keyword>
<dbReference type="InterPro" id="IPR020045">
    <property type="entry name" value="DNA_polI_H3TH"/>
</dbReference>
<dbReference type="CDD" id="cd08637">
    <property type="entry name" value="DNA_pol_A_pol_I_C"/>
    <property type="match status" value="1"/>
</dbReference>
<dbReference type="InterPro" id="IPR036279">
    <property type="entry name" value="5-3_exonuclease_C_sf"/>
</dbReference>
<dbReference type="FunFam" id="1.20.1060.10:FF:000001">
    <property type="entry name" value="DNA polymerase I"/>
    <property type="match status" value="1"/>
</dbReference>
<keyword evidence="12 17" id="KW-0239">DNA-directed DNA polymerase</keyword>
<evidence type="ECO:0000256" key="17">
    <source>
        <dbReference type="RuleBase" id="RU004460"/>
    </source>
</evidence>
<evidence type="ECO:0000256" key="15">
    <source>
        <dbReference type="ARBA" id="ARBA00049244"/>
    </source>
</evidence>
<dbReference type="SUPFAM" id="SSF53098">
    <property type="entry name" value="Ribonuclease H-like"/>
    <property type="match status" value="1"/>
</dbReference>
<dbReference type="GO" id="GO:0003887">
    <property type="term" value="F:DNA-directed DNA polymerase activity"/>
    <property type="evidence" value="ECO:0007669"/>
    <property type="project" value="UniProtKB-UniRule"/>
</dbReference>
<dbReference type="Pfam" id="PF00476">
    <property type="entry name" value="DNA_pol_A"/>
    <property type="match status" value="1"/>
</dbReference>
<dbReference type="Gene3D" id="1.10.150.20">
    <property type="entry name" value="5' to 3' exonuclease, C-terminal subdomain"/>
    <property type="match status" value="2"/>
</dbReference>
<dbReference type="InterPro" id="IPR043502">
    <property type="entry name" value="DNA/RNA_pol_sf"/>
</dbReference>
<dbReference type="CDD" id="cd06140">
    <property type="entry name" value="DNA_polA_I_Bacillus_like_exo"/>
    <property type="match status" value="1"/>
</dbReference>
<dbReference type="PROSITE" id="PS00447">
    <property type="entry name" value="DNA_POLYMERASE_A"/>
    <property type="match status" value="1"/>
</dbReference>
<dbReference type="InterPro" id="IPR029060">
    <property type="entry name" value="PIN-like_dom_sf"/>
</dbReference>
<dbReference type="PANTHER" id="PTHR10133">
    <property type="entry name" value="DNA POLYMERASE I"/>
    <property type="match status" value="1"/>
</dbReference>
<keyword evidence="11 17" id="KW-0269">Exonuclease</keyword>
<dbReference type="InterPro" id="IPR036397">
    <property type="entry name" value="RNaseH_sf"/>
</dbReference>
<comment type="subunit">
    <text evidence="2 17">Single-chain monomer with multiple functions.</text>
</comment>
<dbReference type="InterPro" id="IPR001098">
    <property type="entry name" value="DNA-dir_DNA_pol_A_palm_dom"/>
</dbReference>
<dbReference type="CDD" id="cd09898">
    <property type="entry name" value="H3TH_53EXO"/>
    <property type="match status" value="1"/>
</dbReference>
<dbReference type="Pfam" id="PF22619">
    <property type="entry name" value="DNA_polI_exo1"/>
    <property type="match status" value="1"/>
</dbReference>
<evidence type="ECO:0000256" key="11">
    <source>
        <dbReference type="ARBA" id="ARBA00022839"/>
    </source>
</evidence>
<dbReference type="FunFam" id="1.10.150.20:FF:000002">
    <property type="entry name" value="DNA polymerase I"/>
    <property type="match status" value="1"/>
</dbReference>
<evidence type="ECO:0000256" key="6">
    <source>
        <dbReference type="ARBA" id="ARBA00022695"/>
    </source>
</evidence>
<dbReference type="InterPro" id="IPR002421">
    <property type="entry name" value="5-3_exonuclease"/>
</dbReference>
<dbReference type="SUPFAM" id="SSF88723">
    <property type="entry name" value="PIN domain-like"/>
    <property type="match status" value="1"/>
</dbReference>
<dbReference type="GO" id="GO:0006261">
    <property type="term" value="P:DNA-templated DNA replication"/>
    <property type="evidence" value="ECO:0007669"/>
    <property type="project" value="UniProtKB-UniRule"/>
</dbReference>
<dbReference type="NCBIfam" id="NF004397">
    <property type="entry name" value="PRK05755.1"/>
    <property type="match status" value="1"/>
</dbReference>
<evidence type="ECO:0000256" key="13">
    <source>
        <dbReference type="ARBA" id="ARBA00023125"/>
    </source>
</evidence>
<evidence type="ECO:0000256" key="12">
    <source>
        <dbReference type="ARBA" id="ARBA00022932"/>
    </source>
</evidence>
<feature type="domain" description="5'-3' exonuclease" evidence="18">
    <location>
        <begin position="12"/>
        <end position="271"/>
    </location>
</feature>
<proteinExistence type="inferred from homology"/>
<comment type="function">
    <text evidence="17">In addition to polymerase activity, this DNA polymerase exhibits 5'-3' exonuclease activity.</text>
</comment>
<keyword evidence="13 17" id="KW-0238">DNA-binding</keyword>
<evidence type="ECO:0000256" key="10">
    <source>
        <dbReference type="ARBA" id="ARBA00022801"/>
    </source>
</evidence>
<dbReference type="InterPro" id="IPR054690">
    <property type="entry name" value="DNA_polI_exonuclease"/>
</dbReference>
<dbReference type="Gene3D" id="3.30.420.10">
    <property type="entry name" value="Ribonuclease H-like superfamily/Ribonuclease H"/>
    <property type="match status" value="1"/>
</dbReference>
<evidence type="ECO:0000256" key="9">
    <source>
        <dbReference type="ARBA" id="ARBA00022763"/>
    </source>
</evidence>
<dbReference type="Gene3D" id="3.30.70.370">
    <property type="match status" value="1"/>
</dbReference>
<dbReference type="InterPro" id="IPR012337">
    <property type="entry name" value="RNaseH-like_sf"/>
</dbReference>
<keyword evidence="6 17" id="KW-0548">Nucleotidyltransferase</keyword>
<dbReference type="GO" id="GO:0006302">
    <property type="term" value="P:double-strand break repair"/>
    <property type="evidence" value="ECO:0007669"/>
    <property type="project" value="TreeGrafter"/>
</dbReference>
<dbReference type="Pfam" id="PF01367">
    <property type="entry name" value="5_3_exonuc"/>
    <property type="match status" value="1"/>
</dbReference>
<accession>A0A7I8DFE9</accession>
<keyword evidence="7 17" id="KW-0235">DNA replication</keyword>
<evidence type="ECO:0000256" key="14">
    <source>
        <dbReference type="ARBA" id="ARBA00023204"/>
    </source>
</evidence>
<dbReference type="CDD" id="cd09859">
    <property type="entry name" value="PIN_53EXO"/>
    <property type="match status" value="1"/>
</dbReference>
<evidence type="ECO:0000256" key="5">
    <source>
        <dbReference type="ARBA" id="ARBA00022679"/>
    </source>
</evidence>
<evidence type="ECO:0000256" key="3">
    <source>
        <dbReference type="ARBA" id="ARBA00012417"/>
    </source>
</evidence>
<dbReference type="SUPFAM" id="SSF56672">
    <property type="entry name" value="DNA/RNA polymerases"/>
    <property type="match status" value="1"/>
</dbReference>
<evidence type="ECO:0000256" key="1">
    <source>
        <dbReference type="ARBA" id="ARBA00007705"/>
    </source>
</evidence>
<protein>
    <recommendedName>
        <fullName evidence="4 16">DNA polymerase I</fullName>
        <ecNumber evidence="3 16">2.7.7.7</ecNumber>
    </recommendedName>
</protein>
<evidence type="ECO:0000256" key="16">
    <source>
        <dbReference type="NCBIfam" id="TIGR00593"/>
    </source>
</evidence>
<evidence type="ECO:0000256" key="8">
    <source>
        <dbReference type="ARBA" id="ARBA00022722"/>
    </source>
</evidence>
<evidence type="ECO:0000259" key="18">
    <source>
        <dbReference type="SMART" id="SM00475"/>
    </source>
</evidence>
<dbReference type="InterPro" id="IPR002298">
    <property type="entry name" value="DNA_polymerase_A"/>
</dbReference>
<dbReference type="Gene3D" id="3.40.50.1010">
    <property type="entry name" value="5'-nuclease"/>
    <property type="match status" value="1"/>
</dbReference>
<dbReference type="InterPro" id="IPR008918">
    <property type="entry name" value="HhH2"/>
</dbReference>
<name>A0A7I8DFE9_9BACL</name>
<feature type="domain" description="DNA-directed DNA polymerase family A palm" evidence="19">
    <location>
        <begin position="644"/>
        <end position="851"/>
    </location>
</feature>
<dbReference type="Gene3D" id="1.20.1060.10">
    <property type="entry name" value="Taq DNA Polymerase, Chain T, domain 4"/>
    <property type="match status" value="1"/>
</dbReference>
<evidence type="ECO:0000313" key="21">
    <source>
        <dbReference type="Proteomes" id="UP000593802"/>
    </source>
</evidence>
<dbReference type="EC" id="2.7.7.7" evidence="3 16"/>
<evidence type="ECO:0000256" key="2">
    <source>
        <dbReference type="ARBA" id="ARBA00011541"/>
    </source>
</evidence>
<gene>
    <name evidence="17 20" type="primary">polA</name>
    <name evidence="20" type="ORF">skT53_30170</name>
</gene>
<evidence type="ECO:0000256" key="7">
    <source>
        <dbReference type="ARBA" id="ARBA00022705"/>
    </source>
</evidence>
<dbReference type="AlphaFoldDB" id="A0A7I8DFE9"/>
<evidence type="ECO:0000313" key="20">
    <source>
        <dbReference type="EMBL" id="BCJ88032.1"/>
    </source>
</evidence>
<dbReference type="Proteomes" id="UP000593802">
    <property type="component" value="Chromosome"/>
</dbReference>
<comment type="similarity">
    <text evidence="1 17">Belongs to the DNA polymerase type-A family.</text>
</comment>
<dbReference type="KEGG" id="eff:skT53_30170"/>
<reference evidence="20 21" key="1">
    <citation type="submission" date="2020-08" db="EMBL/GenBank/DDBJ databases">
        <title>Complete Genome Sequence of Effusibacillus dendaii Strain skT53, Isolated from Farmland soil.</title>
        <authorList>
            <person name="Konishi T."/>
            <person name="Kawasaki H."/>
        </authorList>
    </citation>
    <scope>NUCLEOTIDE SEQUENCE [LARGE SCALE GENOMIC DNA]</scope>
    <source>
        <strain evidence="21">skT53</strain>
    </source>
</reference>
<dbReference type="GO" id="GO:0003677">
    <property type="term" value="F:DNA binding"/>
    <property type="evidence" value="ECO:0007669"/>
    <property type="project" value="UniProtKB-UniRule"/>
</dbReference>
<keyword evidence="8" id="KW-0540">Nuclease</keyword>
<dbReference type="SMART" id="SM00482">
    <property type="entry name" value="POLAc"/>
    <property type="match status" value="1"/>
</dbReference>
<dbReference type="FunFam" id="1.10.150.20:FF:000003">
    <property type="entry name" value="DNA polymerase I"/>
    <property type="match status" value="1"/>
</dbReference>
<dbReference type="InterPro" id="IPR020046">
    <property type="entry name" value="5-3_exonucl_a-hlix_arch_N"/>
</dbReference>
<evidence type="ECO:0000256" key="4">
    <source>
        <dbReference type="ARBA" id="ARBA00020311"/>
    </source>
</evidence>
<dbReference type="PANTHER" id="PTHR10133:SF27">
    <property type="entry name" value="DNA POLYMERASE NU"/>
    <property type="match status" value="1"/>
</dbReference>
<dbReference type="InterPro" id="IPR018320">
    <property type="entry name" value="DNA_polymerase_1"/>
</dbReference>
<sequence length="887" mass="99800">MRIGVTTLSDAKKLILIDGNSITYRAFFALPLLTTASGRHTNAAYGFTMMLMRLLQDERPTHVAVAFDKGKTTFRHEFFTEYKGTRDKTPNELSEQFPIVREVLDAFGITHLEKEGYEADDIIGTLARQAEAAGYETLVVSGDKDLLQLVSDRVHAILTRKGITETELYDIAKVQERYGLTPQQIIDLKGLMGDTSDNIPGIPGVGEKTALKLLHEFGSVESVLANVDKVSGKKLQEKIIEHRDKALLSKKLATIFREVPVDSDLDRLAYEGFQASRLRETFRQYEFKSLLNKLEEEPGAEMAVDTPSYELPVRLISTDELTGVLAELPTKTGVYLDFSGNYQQATLLGVAVAEEDRAWYLPLPDGQLPDAFKTFFSDDSKEKIFFDVKSADYLLRDFGVVLNRRTFDALLAVYLLNPQDGTPKLEDVIRRELNWALPSFAKPDKKGSMPTVEERAGFCGKIAAALARMQSKLAAELQKQELYDLYQDLELPLAYVLADMERHGVKVDTDRLRQIGSELSGKIESLTKEIYELAGTEFNINSPKQLGEILFDKMGLPTQKKTKTGYSTSADVLEKLAPYSEIVQKILDFRQLGKLQSTYVEGLLKVVREDQLVHTSFNQATTATGRLSSTEPNLQNIPIRMEEGRRLRQAFVPSQPGWTILAADYSQIELRILAHISQDRTLIDAFVNGMDIHARTASDVFEVPIEQVTSDMRRAAKAVNFGIVYGISDYGLSQNLNIPRKQAAEFIENYFLKFPGVKRYMEEVVAQARKDGYVTTLLHRRRYLPDLHASNFNIRSFAERAAQNTRVQGSAADIIKLAMMQVARTIAEKELKSCMLLQVHDELVFEVPDDELELMKQLVPDIMEHAVKLDVPLKADVAYGPTWYDAK</sequence>
<keyword evidence="14 17" id="KW-0234">DNA repair</keyword>
<dbReference type="Pfam" id="PF02739">
    <property type="entry name" value="5_3_exonuc_N"/>
    <property type="match status" value="1"/>
</dbReference>
<dbReference type="NCBIfam" id="TIGR00593">
    <property type="entry name" value="pola"/>
    <property type="match status" value="1"/>
</dbReference>
<dbReference type="SMART" id="SM00475">
    <property type="entry name" value="53EXOc"/>
    <property type="match status" value="1"/>
</dbReference>
<dbReference type="GO" id="GO:0008409">
    <property type="term" value="F:5'-3' exonuclease activity"/>
    <property type="evidence" value="ECO:0007669"/>
    <property type="project" value="UniProtKB-UniRule"/>
</dbReference>
<comment type="catalytic activity">
    <reaction evidence="15 17">
        <text>DNA(n) + a 2'-deoxyribonucleoside 5'-triphosphate = DNA(n+1) + diphosphate</text>
        <dbReference type="Rhea" id="RHEA:22508"/>
        <dbReference type="Rhea" id="RHEA-COMP:17339"/>
        <dbReference type="Rhea" id="RHEA-COMP:17340"/>
        <dbReference type="ChEBI" id="CHEBI:33019"/>
        <dbReference type="ChEBI" id="CHEBI:61560"/>
        <dbReference type="ChEBI" id="CHEBI:173112"/>
        <dbReference type="EC" id="2.7.7.7"/>
    </reaction>
</comment>
<evidence type="ECO:0000259" key="19">
    <source>
        <dbReference type="SMART" id="SM00482"/>
    </source>
</evidence>
<dbReference type="InterPro" id="IPR019760">
    <property type="entry name" value="DNA-dir_DNA_pol_A_CS"/>
</dbReference>